<evidence type="ECO:0000313" key="6">
    <source>
        <dbReference type="Proteomes" id="UP000031563"/>
    </source>
</evidence>
<dbReference type="InterPro" id="IPR000524">
    <property type="entry name" value="Tscrpt_reg_HTH_GntR"/>
</dbReference>
<dbReference type="SUPFAM" id="SSF46785">
    <property type="entry name" value="Winged helix' DNA-binding domain"/>
    <property type="match status" value="1"/>
</dbReference>
<dbReference type="RefSeq" id="WP_229731594.1">
    <property type="nucleotide sequence ID" value="NZ_JWIQ02000059.1"/>
</dbReference>
<gene>
    <name evidence="5" type="ORF">QY95_03814</name>
</gene>
<dbReference type="Gene3D" id="1.10.10.10">
    <property type="entry name" value="Winged helix-like DNA-binding domain superfamily/Winged helix DNA-binding domain"/>
    <property type="match status" value="1"/>
</dbReference>
<keyword evidence="2" id="KW-0238">DNA-binding</keyword>
<dbReference type="InterPro" id="IPR036388">
    <property type="entry name" value="WH-like_DNA-bd_sf"/>
</dbReference>
<dbReference type="PANTHER" id="PTHR38445:SF6">
    <property type="entry name" value="GNTR-FAMILY TRANSCRIPTIONAL REGULATOR"/>
    <property type="match status" value="1"/>
</dbReference>
<dbReference type="PROSITE" id="PS50949">
    <property type="entry name" value="HTH_GNTR"/>
    <property type="match status" value="1"/>
</dbReference>
<reference evidence="5" key="1">
    <citation type="submission" date="2015-02" db="EMBL/GenBank/DDBJ databases">
        <title>Genome Assembly of Bacillaceae bacterium MTCC 8252.</title>
        <authorList>
            <person name="Verma A."/>
            <person name="Khatri I."/>
            <person name="Mual P."/>
            <person name="Subramanian S."/>
            <person name="Krishnamurthi S."/>
        </authorList>
    </citation>
    <scope>NUCLEOTIDE SEQUENCE [LARGE SCALE GENOMIC DNA]</scope>
    <source>
        <strain evidence="5">MTCC 8252</strain>
    </source>
</reference>
<dbReference type="PANTHER" id="PTHR38445">
    <property type="entry name" value="HTH-TYPE TRANSCRIPTIONAL REPRESSOR YTRA"/>
    <property type="match status" value="1"/>
</dbReference>
<organism evidence="5 6">
    <name type="scientific">Bacillus thermotolerans</name>
    <name type="common">Quasibacillus thermotolerans</name>
    <dbReference type="NCBI Taxonomy" id="1221996"/>
    <lineage>
        <taxon>Bacteria</taxon>
        <taxon>Bacillati</taxon>
        <taxon>Bacillota</taxon>
        <taxon>Bacilli</taxon>
        <taxon>Bacillales</taxon>
        <taxon>Bacillaceae</taxon>
        <taxon>Bacillus</taxon>
    </lineage>
</organism>
<evidence type="ECO:0000259" key="4">
    <source>
        <dbReference type="PROSITE" id="PS50949"/>
    </source>
</evidence>
<feature type="domain" description="HTH gntR-type" evidence="4">
    <location>
        <begin position="1"/>
        <end position="41"/>
    </location>
</feature>
<dbReference type="AlphaFoldDB" id="A0A0F5HPE2"/>
<dbReference type="Proteomes" id="UP000031563">
    <property type="component" value="Unassembled WGS sequence"/>
</dbReference>
<proteinExistence type="predicted"/>
<dbReference type="GO" id="GO:0003677">
    <property type="term" value="F:DNA binding"/>
    <property type="evidence" value="ECO:0007669"/>
    <property type="project" value="UniProtKB-KW"/>
</dbReference>
<keyword evidence="1" id="KW-0805">Transcription regulation</keyword>
<evidence type="ECO:0000256" key="1">
    <source>
        <dbReference type="ARBA" id="ARBA00023015"/>
    </source>
</evidence>
<comment type="caution">
    <text evidence="5">The sequence shown here is derived from an EMBL/GenBank/DDBJ whole genome shotgun (WGS) entry which is preliminary data.</text>
</comment>
<dbReference type="STRING" id="1221996.QY95_03814"/>
<dbReference type="EMBL" id="JWIR02000080">
    <property type="protein sequence ID" value="KKB34702.1"/>
    <property type="molecule type" value="Genomic_DNA"/>
</dbReference>
<accession>A0A0F5HPE2</accession>
<evidence type="ECO:0000313" key="5">
    <source>
        <dbReference type="EMBL" id="KKB34702.1"/>
    </source>
</evidence>
<protein>
    <submittedName>
        <fullName evidence="5">Transcriptional regulator, GntR family</fullName>
    </submittedName>
</protein>
<evidence type="ECO:0000256" key="3">
    <source>
        <dbReference type="ARBA" id="ARBA00023163"/>
    </source>
</evidence>
<name>A0A0F5HPE2_BACTR</name>
<evidence type="ECO:0000256" key="2">
    <source>
        <dbReference type="ARBA" id="ARBA00023125"/>
    </source>
</evidence>
<keyword evidence="3" id="KW-0804">Transcription</keyword>
<sequence>MRILAQELTINPNTIQKAYCELEREGYIYSVLGKGSFVAPVKKEINGQRMILLKQELERIVEETLFLGVSKEDMIRLIEEMNTPERESGND</sequence>
<keyword evidence="6" id="KW-1185">Reference proteome</keyword>
<dbReference type="InterPro" id="IPR036390">
    <property type="entry name" value="WH_DNA-bd_sf"/>
</dbReference>
<dbReference type="GO" id="GO:0003700">
    <property type="term" value="F:DNA-binding transcription factor activity"/>
    <property type="evidence" value="ECO:0007669"/>
    <property type="project" value="InterPro"/>
</dbReference>